<keyword evidence="1" id="KW-0175">Coiled coil</keyword>
<dbReference type="AlphaFoldDB" id="A0A1H3F424"/>
<dbReference type="NCBIfam" id="TIGR03505">
    <property type="entry name" value="FimV_core"/>
    <property type="match status" value="1"/>
</dbReference>
<evidence type="ECO:0000256" key="2">
    <source>
        <dbReference type="SAM" id="MobiDB-lite"/>
    </source>
</evidence>
<dbReference type="InterPro" id="IPR020011">
    <property type="entry name" value="FimV_C"/>
</dbReference>
<evidence type="ECO:0000313" key="6">
    <source>
        <dbReference type="Proteomes" id="UP000198640"/>
    </source>
</evidence>
<dbReference type="EMBL" id="FNOY01000010">
    <property type="protein sequence ID" value="SDX84934.1"/>
    <property type="molecule type" value="Genomic_DNA"/>
</dbReference>
<organism evidence="5 6">
    <name type="scientific">Nitrosomonas halophila</name>
    <dbReference type="NCBI Taxonomy" id="44576"/>
    <lineage>
        <taxon>Bacteria</taxon>
        <taxon>Pseudomonadati</taxon>
        <taxon>Pseudomonadota</taxon>
        <taxon>Betaproteobacteria</taxon>
        <taxon>Nitrosomonadales</taxon>
        <taxon>Nitrosomonadaceae</taxon>
        <taxon>Nitrosomonas</taxon>
    </lineage>
</organism>
<keyword evidence="3" id="KW-0812">Transmembrane</keyword>
<dbReference type="NCBIfam" id="TIGR03504">
    <property type="entry name" value="FimV_Cterm"/>
    <property type="match status" value="1"/>
</dbReference>
<feature type="domain" description="FimV N-terminal" evidence="4">
    <location>
        <begin position="82"/>
        <end position="188"/>
    </location>
</feature>
<accession>A0A1H3F424</accession>
<dbReference type="InterPro" id="IPR038440">
    <property type="entry name" value="FimV_C_sf"/>
</dbReference>
<dbReference type="InterPro" id="IPR036779">
    <property type="entry name" value="LysM_dom_sf"/>
</dbReference>
<feature type="compositionally biased region" description="Basic and acidic residues" evidence="2">
    <location>
        <begin position="661"/>
        <end position="671"/>
    </location>
</feature>
<evidence type="ECO:0000256" key="3">
    <source>
        <dbReference type="SAM" id="Phobius"/>
    </source>
</evidence>
<feature type="compositionally biased region" description="Polar residues" evidence="2">
    <location>
        <begin position="632"/>
        <end position="645"/>
    </location>
</feature>
<keyword evidence="6" id="KW-1185">Reference proteome</keyword>
<feature type="region of interest" description="Disordered" evidence="2">
    <location>
        <begin position="701"/>
        <end position="733"/>
    </location>
</feature>
<gene>
    <name evidence="5" type="ORF">SAMN05421881_101031</name>
</gene>
<dbReference type="Pfam" id="PF25800">
    <property type="entry name" value="FimV_N"/>
    <property type="match status" value="1"/>
</dbReference>
<protein>
    <submittedName>
        <fullName evidence="5">Pilus assembly protein FimV</fullName>
    </submittedName>
</protein>
<feature type="compositionally biased region" description="Polar residues" evidence="2">
    <location>
        <begin position="219"/>
        <end position="228"/>
    </location>
</feature>
<evidence type="ECO:0000259" key="4">
    <source>
        <dbReference type="Pfam" id="PF25800"/>
    </source>
</evidence>
<dbReference type="InterPro" id="IPR020012">
    <property type="entry name" value="LysM_FimV"/>
</dbReference>
<feature type="compositionally biased region" description="Basic and acidic residues" evidence="2">
    <location>
        <begin position="587"/>
        <end position="611"/>
    </location>
</feature>
<dbReference type="Proteomes" id="UP000198640">
    <property type="component" value="Unassembled WGS sequence"/>
</dbReference>
<keyword evidence="3" id="KW-0472">Membrane</keyword>
<feature type="transmembrane region" description="Helical" evidence="3">
    <location>
        <begin position="63"/>
        <end position="83"/>
    </location>
</feature>
<feature type="region of interest" description="Disordered" evidence="2">
    <location>
        <begin position="630"/>
        <end position="684"/>
    </location>
</feature>
<evidence type="ECO:0000313" key="5">
    <source>
        <dbReference type="EMBL" id="SDX84934.1"/>
    </source>
</evidence>
<dbReference type="InterPro" id="IPR018392">
    <property type="entry name" value="LysM"/>
</dbReference>
<proteinExistence type="predicted"/>
<name>A0A1H3F424_9PROT</name>
<feature type="coiled-coil region" evidence="1">
    <location>
        <begin position="399"/>
        <end position="426"/>
    </location>
</feature>
<reference evidence="5 6" key="1">
    <citation type="submission" date="2016-10" db="EMBL/GenBank/DDBJ databases">
        <authorList>
            <person name="de Groot N.N."/>
        </authorList>
    </citation>
    <scope>NUCLEOTIDE SEQUENCE [LARGE SCALE GENOMIC DNA]</scope>
    <source>
        <strain evidence="5 6">Nm1</strain>
    </source>
</reference>
<dbReference type="InterPro" id="IPR057840">
    <property type="entry name" value="FimV_N"/>
</dbReference>
<evidence type="ECO:0000256" key="1">
    <source>
        <dbReference type="SAM" id="Coils"/>
    </source>
</evidence>
<feature type="region of interest" description="Disordered" evidence="2">
    <location>
        <begin position="587"/>
        <end position="618"/>
    </location>
</feature>
<keyword evidence="3" id="KW-1133">Transmembrane helix</keyword>
<dbReference type="CDD" id="cd00118">
    <property type="entry name" value="LysM"/>
    <property type="match status" value="1"/>
</dbReference>
<dbReference type="Gene3D" id="3.10.350.10">
    <property type="entry name" value="LysM domain"/>
    <property type="match status" value="1"/>
</dbReference>
<dbReference type="Gene3D" id="1.20.58.2200">
    <property type="match status" value="1"/>
</dbReference>
<sequence length="813" mass="88530">MVIGADHNSDGFDEIYRNKRYCDELSNFPLIFFDATIQANPRNKRGICVKTVDFRKEMDFSRIVLKALLVLVLMSSWVIHAAGLGKLTVGSYLGQPFKAEIALVSVTDQEAASLSAGVASSEAFRKAGLNYLPYHSSLSVSVEQRIDGQPYLLVTSPQVVNEPFINLLVELNSSSGRLLRDYTVLLDPAKAQAAGTAVPARGQIDGPAEGSDDSPRGASAQTGSSDQAGKTYGPVNHGDTLTKIARQVSPGNVDLNQMLVALYRANRDAFLQKNMNLLKVGAILRIPDQSVIAAITPQTATREVSIQTERWNNYRRNIADMATGVPGSNEIRRSHTGKITAISEKLTTTGASQPEEVLILSKGELLDSDPQSNKQDDNHSAQQYLRMMEEDAIAKARALAEANERVAILEQNIAKLQRLLELKNTTEDTRIPVAQDRVPIDDEVYSGARSAMALAANSAPQPMEDLAIPEFTIPAQPVSSELLPNAIERPEDSTSEKFSMFDTFSALTADYGGLLGGTLAALLAIWLAASIARRKSEQADDFDDMASYSHLGNEAGRVSAAFAETGFEPDNQQKMHTGMDQSALKLHDDHHEHARSEFENRVEESLSKDGDGYPGENAADTLLSLESDWAPETSSLSDEATQLDTSLGGMRPDPVSPAEEDAGKLEDHSGEAEWSFPDYGMDLDIQRNDDHAEEKIGQHDTLIEDAHGGDSQRDIADVGSADTDHGLRGKSLREPDLTHIDLNLGDESSSTTAEDYPVDEDLQWREVATKIDLAKAYLEMDDKEGAKEILEEVLAEGDSEQQAKARSMLDGMN</sequence>
<feature type="region of interest" description="Disordered" evidence="2">
    <location>
        <begin position="196"/>
        <end position="238"/>
    </location>
</feature>
<dbReference type="STRING" id="44576.SAMN05421881_101031"/>